<keyword evidence="3" id="KW-1185">Reference proteome</keyword>
<sequence>MPSHPTSISLLQSLISKVVQIVMLVWVKMAESGDVDGNGEKSIAAMVDFDSRGTTATKQGLAVTENQVILAGTRRCQRLERCNSELVGISISNKRVHLSVAEEGEDDEESSTTDDVLLQLVND</sequence>
<name>A0A484MF61_9ASTE</name>
<dbReference type="EMBL" id="OOIL02003368">
    <property type="protein sequence ID" value="VFQ87402.1"/>
    <property type="molecule type" value="Genomic_DNA"/>
</dbReference>
<evidence type="ECO:0000256" key="1">
    <source>
        <dbReference type="SAM" id="SignalP"/>
    </source>
</evidence>
<protein>
    <recommendedName>
        <fullName evidence="4">FHA domain-containing protein</fullName>
    </recommendedName>
</protein>
<feature type="chain" id="PRO_5019839268" description="FHA domain-containing protein" evidence="1">
    <location>
        <begin position="33"/>
        <end position="123"/>
    </location>
</feature>
<proteinExistence type="predicted"/>
<dbReference type="AlphaFoldDB" id="A0A484MF61"/>
<evidence type="ECO:0008006" key="4">
    <source>
        <dbReference type="Google" id="ProtNLM"/>
    </source>
</evidence>
<evidence type="ECO:0000313" key="2">
    <source>
        <dbReference type="EMBL" id="VFQ87402.1"/>
    </source>
</evidence>
<gene>
    <name evidence="2" type="ORF">CCAM_LOCUS29178</name>
</gene>
<evidence type="ECO:0000313" key="3">
    <source>
        <dbReference type="Proteomes" id="UP000595140"/>
    </source>
</evidence>
<organism evidence="2 3">
    <name type="scientific">Cuscuta campestris</name>
    <dbReference type="NCBI Taxonomy" id="132261"/>
    <lineage>
        <taxon>Eukaryota</taxon>
        <taxon>Viridiplantae</taxon>
        <taxon>Streptophyta</taxon>
        <taxon>Embryophyta</taxon>
        <taxon>Tracheophyta</taxon>
        <taxon>Spermatophyta</taxon>
        <taxon>Magnoliopsida</taxon>
        <taxon>eudicotyledons</taxon>
        <taxon>Gunneridae</taxon>
        <taxon>Pentapetalae</taxon>
        <taxon>asterids</taxon>
        <taxon>lamiids</taxon>
        <taxon>Solanales</taxon>
        <taxon>Convolvulaceae</taxon>
        <taxon>Cuscuteae</taxon>
        <taxon>Cuscuta</taxon>
        <taxon>Cuscuta subgen. Grammica</taxon>
        <taxon>Cuscuta sect. Cleistogrammica</taxon>
    </lineage>
</organism>
<keyword evidence="1" id="KW-0732">Signal</keyword>
<reference evidence="2 3" key="1">
    <citation type="submission" date="2018-04" db="EMBL/GenBank/DDBJ databases">
        <authorList>
            <person name="Vogel A."/>
        </authorList>
    </citation>
    <scope>NUCLEOTIDE SEQUENCE [LARGE SCALE GENOMIC DNA]</scope>
</reference>
<dbReference type="Proteomes" id="UP000595140">
    <property type="component" value="Unassembled WGS sequence"/>
</dbReference>
<feature type="signal peptide" evidence="1">
    <location>
        <begin position="1"/>
        <end position="32"/>
    </location>
</feature>
<accession>A0A484MF61</accession>